<evidence type="ECO:0000256" key="5">
    <source>
        <dbReference type="ARBA" id="ARBA00022694"/>
    </source>
</evidence>
<keyword evidence="6 10" id="KW-0547">Nucleotide-binding</keyword>
<evidence type="ECO:0000256" key="4">
    <source>
        <dbReference type="ARBA" id="ARBA00022679"/>
    </source>
</evidence>
<evidence type="ECO:0000256" key="2">
    <source>
        <dbReference type="ARBA" id="ARBA00003213"/>
    </source>
</evidence>
<protein>
    <recommendedName>
        <fullName evidence="10">tRNA dimethylallyltransferase</fullName>
        <ecNumber evidence="10">2.5.1.75</ecNumber>
    </recommendedName>
    <alternativeName>
        <fullName evidence="10">Dimethylallyl diphosphate:tRNA dimethylallyltransferase</fullName>
        <shortName evidence="10">DMAPP:tRNA dimethylallyltransferase</shortName>
        <shortName evidence="10">DMATase</shortName>
    </alternativeName>
    <alternativeName>
        <fullName evidence="10">Isopentenyl-diphosphate:tRNA isopentenyltransferase</fullName>
        <shortName evidence="10">IPP transferase</shortName>
        <shortName evidence="10">IPPT</shortName>
        <shortName evidence="10">IPTase</shortName>
    </alternativeName>
</protein>
<evidence type="ECO:0000256" key="3">
    <source>
        <dbReference type="ARBA" id="ARBA00005842"/>
    </source>
</evidence>
<comment type="function">
    <text evidence="2 10 12">Catalyzes the transfer of a dimethylallyl group onto the adenine at position 37 in tRNAs that read codons beginning with uridine, leading to the formation of N6-(dimethylallyl)adenosine (i(6)A).</text>
</comment>
<accession>A0A2M7R9G9</accession>
<comment type="subunit">
    <text evidence="10">Monomer.</text>
</comment>
<keyword evidence="8 10" id="KW-0460">Magnesium</keyword>
<evidence type="ECO:0000256" key="14">
    <source>
        <dbReference type="SAM" id="Coils"/>
    </source>
</evidence>
<comment type="caution">
    <text evidence="10">Lacks conserved residue(s) required for the propagation of feature annotation.</text>
</comment>
<dbReference type="Pfam" id="PF01715">
    <property type="entry name" value="IPPT"/>
    <property type="match status" value="1"/>
</dbReference>
<dbReference type="GO" id="GO:0052381">
    <property type="term" value="F:tRNA dimethylallyltransferase activity"/>
    <property type="evidence" value="ECO:0007669"/>
    <property type="project" value="UniProtKB-UniRule"/>
</dbReference>
<evidence type="ECO:0000256" key="8">
    <source>
        <dbReference type="ARBA" id="ARBA00022842"/>
    </source>
</evidence>
<dbReference type="EMBL" id="PFMA01000045">
    <property type="protein sequence ID" value="PIY93405.1"/>
    <property type="molecule type" value="Genomic_DNA"/>
</dbReference>
<evidence type="ECO:0000313" key="16">
    <source>
        <dbReference type="Proteomes" id="UP000229449"/>
    </source>
</evidence>
<proteinExistence type="inferred from homology"/>
<evidence type="ECO:0000256" key="1">
    <source>
        <dbReference type="ARBA" id="ARBA00001946"/>
    </source>
</evidence>
<dbReference type="SUPFAM" id="SSF52540">
    <property type="entry name" value="P-loop containing nucleoside triphosphate hydrolases"/>
    <property type="match status" value="1"/>
</dbReference>
<sequence length="327" mass="38019">MNIVLNLLETTVTNQHNENKQLPKLIVILGQTASGKTDWSLHLAKKFNGEIISADSRQIFKKMNIGTAKTPGEWRWEGFKKAYYINDIAHYLIDFLDPGKYFTSAEFHDQSIKYAKLIHKKNKIPFVVGGTGLYIQALVDNFKMPRIAPNKKLRRSFEEKSVEELLELLKQIDPISAEIIDVKNKRRIIRALEVSILSGEPFSSQQKTGEPLFDILQIGIKKEKEELHKNIERRIDEMVKQGIVKEIEGLLKQSYSWDLPSMSGVGYRQFRDHIEGKESLEKALDKLKKETKHFAKKQMTWFKRDQRICWTEKLEDAEKLVKDFLSK</sequence>
<dbReference type="InterPro" id="IPR018022">
    <property type="entry name" value="IPT"/>
</dbReference>
<keyword evidence="14" id="KW-0175">Coiled coil</keyword>
<reference evidence="16" key="1">
    <citation type="submission" date="2017-09" db="EMBL/GenBank/DDBJ databases">
        <title>Depth-based differentiation of microbial function through sediment-hosted aquifers and enrichment of novel symbionts in the deep terrestrial subsurface.</title>
        <authorList>
            <person name="Probst A.J."/>
            <person name="Ladd B."/>
            <person name="Jarett J.K."/>
            <person name="Geller-Mcgrath D.E."/>
            <person name="Sieber C.M.K."/>
            <person name="Emerson J.B."/>
            <person name="Anantharaman K."/>
            <person name="Thomas B.C."/>
            <person name="Malmstrom R."/>
            <person name="Stieglmeier M."/>
            <person name="Klingl A."/>
            <person name="Woyke T."/>
            <person name="Ryan C.M."/>
            <person name="Banfield J.F."/>
        </authorList>
    </citation>
    <scope>NUCLEOTIDE SEQUENCE [LARGE SCALE GENOMIC DNA]</scope>
</reference>
<evidence type="ECO:0000256" key="13">
    <source>
        <dbReference type="RuleBase" id="RU003785"/>
    </source>
</evidence>
<dbReference type="Proteomes" id="UP000229449">
    <property type="component" value="Unassembled WGS sequence"/>
</dbReference>
<feature type="binding site" evidence="10">
    <location>
        <begin position="32"/>
        <end position="37"/>
    </location>
    <ligand>
        <name>substrate</name>
    </ligand>
</feature>
<dbReference type="Gene3D" id="1.10.20.140">
    <property type="match status" value="1"/>
</dbReference>
<evidence type="ECO:0000313" key="15">
    <source>
        <dbReference type="EMBL" id="PIY93405.1"/>
    </source>
</evidence>
<feature type="site" description="Interaction with substrate tRNA" evidence="10">
    <location>
        <position position="131"/>
    </location>
</feature>
<keyword evidence="5 10" id="KW-0819">tRNA processing</keyword>
<dbReference type="InterPro" id="IPR027417">
    <property type="entry name" value="P-loop_NTPase"/>
</dbReference>
<evidence type="ECO:0000256" key="9">
    <source>
        <dbReference type="ARBA" id="ARBA00049563"/>
    </source>
</evidence>
<dbReference type="NCBIfam" id="TIGR00174">
    <property type="entry name" value="miaA"/>
    <property type="match status" value="1"/>
</dbReference>
<dbReference type="InterPro" id="IPR039657">
    <property type="entry name" value="Dimethylallyltransferase"/>
</dbReference>
<keyword evidence="4 10" id="KW-0808">Transferase</keyword>
<evidence type="ECO:0000256" key="7">
    <source>
        <dbReference type="ARBA" id="ARBA00022840"/>
    </source>
</evidence>
<comment type="catalytic activity">
    <reaction evidence="9 10 11">
        <text>adenosine(37) in tRNA + dimethylallyl diphosphate = N(6)-dimethylallyladenosine(37) in tRNA + diphosphate</text>
        <dbReference type="Rhea" id="RHEA:26482"/>
        <dbReference type="Rhea" id="RHEA-COMP:10162"/>
        <dbReference type="Rhea" id="RHEA-COMP:10375"/>
        <dbReference type="ChEBI" id="CHEBI:33019"/>
        <dbReference type="ChEBI" id="CHEBI:57623"/>
        <dbReference type="ChEBI" id="CHEBI:74411"/>
        <dbReference type="ChEBI" id="CHEBI:74415"/>
        <dbReference type="EC" id="2.5.1.75"/>
    </reaction>
</comment>
<gene>
    <name evidence="10" type="primary">miaA</name>
    <name evidence="15" type="ORF">COY69_01825</name>
</gene>
<feature type="region of interest" description="Interaction with substrate tRNA" evidence="10">
    <location>
        <begin position="55"/>
        <end position="58"/>
    </location>
</feature>
<evidence type="ECO:0000256" key="6">
    <source>
        <dbReference type="ARBA" id="ARBA00022741"/>
    </source>
</evidence>
<keyword evidence="7 10" id="KW-0067">ATP-binding</keyword>
<evidence type="ECO:0000256" key="11">
    <source>
        <dbReference type="RuleBase" id="RU003783"/>
    </source>
</evidence>
<feature type="binding site" evidence="10">
    <location>
        <begin position="30"/>
        <end position="37"/>
    </location>
    <ligand>
        <name>ATP</name>
        <dbReference type="ChEBI" id="CHEBI:30616"/>
    </ligand>
</feature>
<dbReference type="GO" id="GO:0005524">
    <property type="term" value="F:ATP binding"/>
    <property type="evidence" value="ECO:0007669"/>
    <property type="project" value="UniProtKB-UniRule"/>
</dbReference>
<feature type="site" description="Interaction with substrate tRNA" evidence="10">
    <location>
        <position position="154"/>
    </location>
</feature>
<name>A0A2M7R9G9_9BACT</name>
<dbReference type="PANTHER" id="PTHR11088">
    <property type="entry name" value="TRNA DIMETHYLALLYLTRANSFERASE"/>
    <property type="match status" value="1"/>
</dbReference>
<evidence type="ECO:0000256" key="10">
    <source>
        <dbReference type="HAMAP-Rule" id="MF_00185"/>
    </source>
</evidence>
<feature type="coiled-coil region" evidence="14">
    <location>
        <begin position="270"/>
        <end position="297"/>
    </location>
</feature>
<dbReference type="PANTHER" id="PTHR11088:SF60">
    <property type="entry name" value="TRNA DIMETHYLALLYLTRANSFERASE"/>
    <property type="match status" value="1"/>
</dbReference>
<comment type="similarity">
    <text evidence="3 10 13">Belongs to the IPP transferase family.</text>
</comment>
<dbReference type="EC" id="2.5.1.75" evidence="10"/>
<comment type="cofactor">
    <cofactor evidence="1 10">
        <name>Mg(2+)</name>
        <dbReference type="ChEBI" id="CHEBI:18420"/>
    </cofactor>
</comment>
<dbReference type="HAMAP" id="MF_00185">
    <property type="entry name" value="IPP_trans"/>
    <property type="match status" value="1"/>
</dbReference>
<comment type="caution">
    <text evidence="15">The sequence shown here is derived from an EMBL/GenBank/DDBJ whole genome shotgun (WGS) entry which is preliminary data.</text>
</comment>
<dbReference type="AlphaFoldDB" id="A0A2M7R9G9"/>
<organism evidence="15 16">
    <name type="scientific">Candidatus Magasanikbacteria bacterium CG_4_10_14_0_8_um_filter_32_14</name>
    <dbReference type="NCBI Taxonomy" id="1974640"/>
    <lineage>
        <taxon>Bacteria</taxon>
        <taxon>Candidatus Magasanikiibacteriota</taxon>
    </lineage>
</organism>
<dbReference type="Gene3D" id="3.40.50.300">
    <property type="entry name" value="P-loop containing nucleotide triphosphate hydrolases"/>
    <property type="match status" value="1"/>
</dbReference>
<evidence type="ECO:0000256" key="12">
    <source>
        <dbReference type="RuleBase" id="RU003784"/>
    </source>
</evidence>
<dbReference type="GO" id="GO:0006400">
    <property type="term" value="P:tRNA modification"/>
    <property type="evidence" value="ECO:0007669"/>
    <property type="project" value="TreeGrafter"/>
</dbReference>